<dbReference type="PANTHER" id="PTHR31200">
    <property type="entry name" value="INO80 COMPLEX SUBUNIT C"/>
    <property type="match status" value="1"/>
</dbReference>
<comment type="caution">
    <text evidence="7">The sequence shown here is derived from an EMBL/GenBank/DDBJ whole genome shotgun (WGS) entry which is preliminary data.</text>
</comment>
<name>A0A4V4NFU4_9ASCO</name>
<dbReference type="EMBL" id="SELW01000316">
    <property type="protein sequence ID" value="TID29419.1"/>
    <property type="molecule type" value="Genomic_DNA"/>
</dbReference>
<feature type="coiled-coil region" evidence="5">
    <location>
        <begin position="35"/>
        <end position="69"/>
    </location>
</feature>
<keyword evidence="8" id="KW-1185">Reference proteome</keyword>
<dbReference type="InterPro" id="IPR029525">
    <property type="entry name" value="INO80C/Ies6"/>
</dbReference>
<gene>
    <name evidence="7" type="ORF">CANINC_001993</name>
</gene>
<keyword evidence="3" id="KW-0804">Transcription</keyword>
<organism evidence="7 8">
    <name type="scientific">Pichia inconspicua</name>
    <dbReference type="NCBI Taxonomy" id="52247"/>
    <lineage>
        <taxon>Eukaryota</taxon>
        <taxon>Fungi</taxon>
        <taxon>Dikarya</taxon>
        <taxon>Ascomycota</taxon>
        <taxon>Saccharomycotina</taxon>
        <taxon>Pichiomycetes</taxon>
        <taxon>Pichiales</taxon>
        <taxon>Pichiaceae</taxon>
        <taxon>Pichia</taxon>
    </lineage>
</organism>
<evidence type="ECO:0000256" key="3">
    <source>
        <dbReference type="ARBA" id="ARBA00023163"/>
    </source>
</evidence>
<keyword evidence="5" id="KW-0175">Coiled coil</keyword>
<dbReference type="GO" id="GO:0006338">
    <property type="term" value="P:chromatin remodeling"/>
    <property type="evidence" value="ECO:0007669"/>
    <property type="project" value="InterPro"/>
</dbReference>
<evidence type="ECO:0000256" key="2">
    <source>
        <dbReference type="ARBA" id="ARBA00023015"/>
    </source>
</evidence>
<evidence type="ECO:0000313" key="7">
    <source>
        <dbReference type="EMBL" id="TID29419.1"/>
    </source>
</evidence>
<evidence type="ECO:0000313" key="8">
    <source>
        <dbReference type="Proteomes" id="UP000307173"/>
    </source>
</evidence>
<dbReference type="OrthoDB" id="49520at2759"/>
<proteinExistence type="predicted"/>
<dbReference type="STRING" id="52247.A0A4V4NFU4"/>
<comment type="subcellular location">
    <subcellularLocation>
        <location evidence="1">Nucleus</location>
    </subcellularLocation>
</comment>
<keyword evidence="2" id="KW-0805">Transcription regulation</keyword>
<accession>A0A4V4NFU4</accession>
<feature type="domain" description="Vps72/YL1 C-terminal" evidence="6">
    <location>
        <begin position="85"/>
        <end position="114"/>
    </location>
</feature>
<dbReference type="InterPro" id="IPR013272">
    <property type="entry name" value="Vps72/YL1_C"/>
</dbReference>
<reference evidence="7 8" key="1">
    <citation type="journal article" date="2019" name="Front. Genet.">
        <title>Whole-Genome Sequencing of the Opportunistic Yeast Pathogen Candida inconspicua Uncovers Its Hybrid Origin.</title>
        <authorList>
            <person name="Mixao V."/>
            <person name="Hansen A.P."/>
            <person name="Saus E."/>
            <person name="Boekhout T."/>
            <person name="Lass-Florl C."/>
            <person name="Gabaldon T."/>
        </authorList>
    </citation>
    <scope>NUCLEOTIDE SEQUENCE [LARGE SCALE GENOMIC DNA]</scope>
    <source>
        <strain evidence="7 8">CBS 180</strain>
    </source>
</reference>
<evidence type="ECO:0000256" key="4">
    <source>
        <dbReference type="ARBA" id="ARBA00023242"/>
    </source>
</evidence>
<evidence type="ECO:0000256" key="5">
    <source>
        <dbReference type="SAM" id="Coils"/>
    </source>
</evidence>
<dbReference type="SMART" id="SM00993">
    <property type="entry name" value="YL1_C"/>
    <property type="match status" value="1"/>
</dbReference>
<dbReference type="PANTHER" id="PTHR31200:SF1">
    <property type="entry name" value="INO80 COMPLEX SUBUNIT C"/>
    <property type="match status" value="1"/>
</dbReference>
<dbReference type="GO" id="GO:0031011">
    <property type="term" value="C:Ino80 complex"/>
    <property type="evidence" value="ECO:0007669"/>
    <property type="project" value="InterPro"/>
</dbReference>
<protein>
    <recommendedName>
        <fullName evidence="6">Vps72/YL1 C-terminal domain-containing protein</fullName>
    </recommendedName>
</protein>
<dbReference type="AlphaFoldDB" id="A0A4V4NFU4"/>
<sequence length="136" mass="15983">MMTVRNPITIDEYMDILPTAEKFKNPHRSQTKTRYKSAKVFLNEETRRLNQLQEEERSKNQDNKHKERITYFSVNAPPSLKPIRTYCDITGLPTNYKSPHNQIRFYDTETYEIVKAMPAGVDQQYLSLRGANVVLK</sequence>
<evidence type="ECO:0000259" key="6">
    <source>
        <dbReference type="SMART" id="SM00993"/>
    </source>
</evidence>
<keyword evidence="4" id="KW-0539">Nucleus</keyword>
<dbReference type="Proteomes" id="UP000307173">
    <property type="component" value="Unassembled WGS sequence"/>
</dbReference>
<evidence type="ECO:0000256" key="1">
    <source>
        <dbReference type="ARBA" id="ARBA00004123"/>
    </source>
</evidence>
<dbReference type="Pfam" id="PF08265">
    <property type="entry name" value="YL1_C"/>
    <property type="match status" value="1"/>
</dbReference>